<dbReference type="PANTHER" id="PTHR45670">
    <property type="entry name" value="E3 UBIQUITIN-PROTEIN LIGASE TRIP12"/>
    <property type="match status" value="1"/>
</dbReference>
<dbReference type="UniPathway" id="UPA00143"/>
<dbReference type="PROSITE" id="PS50237">
    <property type="entry name" value="HECT"/>
    <property type="match status" value="1"/>
</dbReference>
<evidence type="ECO:0000256" key="3">
    <source>
        <dbReference type="PROSITE-ProRule" id="PRU00104"/>
    </source>
</evidence>
<keyword evidence="2 3" id="KW-0833">Ubl conjugation pathway</keyword>
<evidence type="ECO:0000259" key="6">
    <source>
        <dbReference type="PROSITE" id="PS50237"/>
    </source>
</evidence>
<comment type="similarity">
    <text evidence="4">Belongs to the UPL family. K-HECT subfamily.</text>
</comment>
<dbReference type="GO" id="GO:0016607">
    <property type="term" value="C:nuclear speck"/>
    <property type="evidence" value="ECO:0007669"/>
    <property type="project" value="TreeGrafter"/>
</dbReference>
<evidence type="ECO:0000313" key="8">
    <source>
        <dbReference type="WBParaSite" id="maker-uti_cns_0018755-snap-gene-0.2-mRNA-1"/>
    </source>
</evidence>
<dbReference type="WBParaSite" id="maker-uti_cns_0018755-snap-gene-0.2-mRNA-1">
    <property type="protein sequence ID" value="maker-uti_cns_0018755-snap-gene-0.2-mRNA-1"/>
    <property type="gene ID" value="maker-uti_cns_0018755-snap-gene-0.2"/>
</dbReference>
<dbReference type="SUPFAM" id="SSF56204">
    <property type="entry name" value="Hect, E3 ligase catalytic domain"/>
    <property type="match status" value="1"/>
</dbReference>
<feature type="domain" description="HECT" evidence="6">
    <location>
        <begin position="109"/>
        <end position="508"/>
    </location>
</feature>
<feature type="region of interest" description="Disordered" evidence="5">
    <location>
        <begin position="1"/>
        <end position="21"/>
    </location>
</feature>
<dbReference type="GO" id="GO:0043161">
    <property type="term" value="P:proteasome-mediated ubiquitin-dependent protein catabolic process"/>
    <property type="evidence" value="ECO:0007669"/>
    <property type="project" value="TreeGrafter"/>
</dbReference>
<dbReference type="InterPro" id="IPR035983">
    <property type="entry name" value="Hect_E3_ubiquitin_ligase"/>
</dbReference>
<dbReference type="Gene3D" id="3.30.2410.10">
    <property type="entry name" value="Hect, E3 ligase catalytic domain"/>
    <property type="match status" value="1"/>
</dbReference>
<dbReference type="GO" id="GO:0061630">
    <property type="term" value="F:ubiquitin protein ligase activity"/>
    <property type="evidence" value="ECO:0007669"/>
    <property type="project" value="UniProtKB-UniRule"/>
</dbReference>
<dbReference type="GO" id="GO:0000209">
    <property type="term" value="P:protein polyubiquitination"/>
    <property type="evidence" value="ECO:0007669"/>
    <property type="project" value="TreeGrafter"/>
</dbReference>
<comment type="pathway">
    <text evidence="4">Protein modification; protein ubiquitination.</text>
</comment>
<evidence type="ECO:0000313" key="7">
    <source>
        <dbReference type="Proteomes" id="UP000095280"/>
    </source>
</evidence>
<evidence type="ECO:0000256" key="2">
    <source>
        <dbReference type="ARBA" id="ARBA00022786"/>
    </source>
</evidence>
<dbReference type="InterPro" id="IPR000569">
    <property type="entry name" value="HECT_dom"/>
</dbReference>
<dbReference type="SMART" id="SM00119">
    <property type="entry name" value="HECTc"/>
    <property type="match status" value="1"/>
</dbReference>
<comment type="catalytic activity">
    <reaction evidence="4">
        <text>S-ubiquitinyl-[E2 ubiquitin-conjugating enzyme]-L-cysteine + [acceptor protein]-L-lysine = [E2 ubiquitin-conjugating enzyme]-L-cysteine + N(6)-ubiquitinyl-[acceptor protein]-L-lysine.</text>
        <dbReference type="EC" id="2.3.2.26"/>
    </reaction>
</comment>
<keyword evidence="7" id="KW-1185">Reference proteome</keyword>
<sequence>RRGSQRALSSSSSVMSSQQQHQQAQSPGWWQRCQELLGHLDPVPEPCRSVLGLLSVLHAANSHYGDLFDASQADSQLAVSVDTLESGGPLLHPDEFARHLLLYVLNFDRDRALARLHEPLLEVSYEGEVGTGLGPTLEFYSLVSREFARPDLGMWRQRQDEQRELLYPRPTPQSSAAVNRRLIRRFHSLGRFMGKALADSRKLDLPLSPAFYYWLLGREAELAAGGYRMLALVDPVLARTWHQLVQVADRRRQILGDQSHTPATRDLALNALTAELGCPVEELGLDFTLPGYPAVELLPGGSGIPVTIDRLDDYLTLAARWTLSDGVRRQMRAYLSGFESAFPGVRRGLAMFRPDELELVFCGAAVDRDDSAWEVGALAEACRPDHGYTLESRAVRMLFQVMSEFGPAERRGFLQFVTGSPRLPVGGWRALNPPLTIVAKKIGVVLGSDSQQQQQSESTSTSASADDYLPSASTCVNYLKLPDYSSVEVMRQKLLQAMAEGQMAFHLS</sequence>
<name>A0A1I8IXH2_9PLAT</name>
<dbReference type="InterPro" id="IPR045322">
    <property type="entry name" value="HECTD1/TRIP12-like"/>
</dbReference>
<evidence type="ECO:0000256" key="5">
    <source>
        <dbReference type="SAM" id="MobiDB-lite"/>
    </source>
</evidence>
<dbReference type="Gene3D" id="3.30.2160.10">
    <property type="entry name" value="Hect, E3 ligase catalytic domain"/>
    <property type="match status" value="1"/>
</dbReference>
<reference evidence="8" key="1">
    <citation type="submission" date="2016-11" db="UniProtKB">
        <authorList>
            <consortium name="WormBaseParasite"/>
        </authorList>
    </citation>
    <scope>IDENTIFICATION</scope>
</reference>
<proteinExistence type="inferred from homology"/>
<dbReference type="Pfam" id="PF00632">
    <property type="entry name" value="HECT"/>
    <property type="match status" value="1"/>
</dbReference>
<feature type="active site" description="Glycyl thioester intermediate" evidence="3">
    <location>
        <position position="475"/>
    </location>
</feature>
<evidence type="ECO:0000256" key="4">
    <source>
        <dbReference type="RuleBase" id="RU369009"/>
    </source>
</evidence>
<dbReference type="AlphaFoldDB" id="A0A1I8IXH2"/>
<dbReference type="EC" id="2.3.2.26" evidence="4"/>
<dbReference type="Proteomes" id="UP000095280">
    <property type="component" value="Unplaced"/>
</dbReference>
<keyword evidence="1 4" id="KW-0808">Transferase</keyword>
<evidence type="ECO:0000256" key="1">
    <source>
        <dbReference type="ARBA" id="ARBA00022679"/>
    </source>
</evidence>
<comment type="function">
    <text evidence="4">E3 ubiquitin-protein ligase which accepts ubiquitin from an E2 ubiquitin-conjugating enzyme in the form of a thioester and then directly transfers the ubiquitin to targeted substrates.</text>
</comment>
<accession>A0A1I8IXH2</accession>
<dbReference type="PANTHER" id="PTHR45670:SF13">
    <property type="entry name" value="E3 UBIQUITIN-PROTEIN LIGASE TRIP12"/>
    <property type="match status" value="1"/>
</dbReference>
<dbReference type="Gene3D" id="3.90.1750.10">
    <property type="entry name" value="Hect, E3 ligase catalytic domains"/>
    <property type="match status" value="2"/>
</dbReference>
<protein>
    <recommendedName>
        <fullName evidence="4">E3 ubiquitin-protein ligase</fullName>
        <ecNumber evidence="4">2.3.2.26</ecNumber>
    </recommendedName>
</protein>
<organism evidence="7 8">
    <name type="scientific">Macrostomum lignano</name>
    <dbReference type="NCBI Taxonomy" id="282301"/>
    <lineage>
        <taxon>Eukaryota</taxon>
        <taxon>Metazoa</taxon>
        <taxon>Spiralia</taxon>
        <taxon>Lophotrochozoa</taxon>
        <taxon>Platyhelminthes</taxon>
        <taxon>Rhabditophora</taxon>
        <taxon>Macrostomorpha</taxon>
        <taxon>Macrostomida</taxon>
        <taxon>Macrostomidae</taxon>
        <taxon>Macrostomum</taxon>
    </lineage>
</organism>